<dbReference type="InterPro" id="IPR002569">
    <property type="entry name" value="Met_Sox_Rdtase_MsrA_dom"/>
</dbReference>
<evidence type="ECO:0000256" key="4">
    <source>
        <dbReference type="HAMAP-Rule" id="MF_01401"/>
    </source>
</evidence>
<dbReference type="STRING" id="411684.HPDFL43_17845"/>
<feature type="active site" evidence="4">
    <location>
        <position position="43"/>
    </location>
</feature>
<gene>
    <name evidence="4" type="primary">msrA</name>
    <name evidence="7" type="ORF">HPDFL43_17845</name>
</gene>
<protein>
    <recommendedName>
        <fullName evidence="4">Peptide methionine sulfoxide reductase MsrA</fullName>
        <shortName evidence="4">Protein-methionine-S-oxide reductase</shortName>
        <ecNumber evidence="4">1.8.4.11</ecNumber>
    </recommendedName>
    <alternativeName>
        <fullName evidence="4">Peptide-methionine (S)-S-oxide reductase</fullName>
        <shortName evidence="4">Peptide Met(O) reductase</shortName>
    </alternativeName>
</protein>
<dbReference type="GO" id="GO:0033744">
    <property type="term" value="F:L-methionine:thioredoxin-disulfide S-oxidoreductase activity"/>
    <property type="evidence" value="ECO:0007669"/>
    <property type="project" value="RHEA"/>
</dbReference>
<comment type="similarity">
    <text evidence="4">Belongs to the MsrA Met sulfoxide reductase family.</text>
</comment>
<reference evidence="7 8" key="2">
    <citation type="submission" date="2012-06" db="EMBL/GenBank/DDBJ databases">
        <authorList>
            <person name="Fiebig A."/>
        </authorList>
    </citation>
    <scope>NUCLEOTIDE SEQUENCE [LARGE SCALE GENOMIC DNA]</scope>
    <source>
        <strain evidence="7 8">DFL-43</strain>
    </source>
</reference>
<dbReference type="Proteomes" id="UP000004291">
    <property type="component" value="Chromosome"/>
</dbReference>
<dbReference type="PANTHER" id="PTHR43774:SF1">
    <property type="entry name" value="PEPTIDE METHIONINE SULFOXIDE REDUCTASE MSRA 2"/>
    <property type="match status" value="1"/>
</dbReference>
<feature type="signal peptide" evidence="5">
    <location>
        <begin position="1"/>
        <end position="23"/>
    </location>
</feature>
<accession>A9DG26</accession>
<feature type="chain" id="PRO_5002737292" description="Peptide methionine sulfoxide reductase MsrA" evidence="5">
    <location>
        <begin position="24"/>
        <end position="210"/>
    </location>
</feature>
<feature type="domain" description="Peptide methionine sulphoxide reductase MsrA" evidence="6">
    <location>
        <begin position="37"/>
        <end position="183"/>
    </location>
</feature>
<dbReference type="InterPro" id="IPR036509">
    <property type="entry name" value="Met_Sox_Rdtase_MsrA_sf"/>
</dbReference>
<organism evidence="7 8">
    <name type="scientific">Hoeflea phototrophica (strain DSM 17068 / NCIMB 14078 / DFL-43)</name>
    <dbReference type="NCBI Taxonomy" id="411684"/>
    <lineage>
        <taxon>Bacteria</taxon>
        <taxon>Pseudomonadati</taxon>
        <taxon>Pseudomonadota</taxon>
        <taxon>Alphaproteobacteria</taxon>
        <taxon>Hyphomicrobiales</taxon>
        <taxon>Rhizobiaceae</taxon>
        <taxon>Hoeflea</taxon>
    </lineage>
</organism>
<dbReference type="Pfam" id="PF01625">
    <property type="entry name" value="PMSR"/>
    <property type="match status" value="1"/>
</dbReference>
<proteinExistence type="inferred from homology"/>
<keyword evidence="5" id="KW-0732">Signal</keyword>
<name>A9DG26_HOEPD</name>
<dbReference type="EC" id="1.8.4.11" evidence="4"/>
<dbReference type="HOGENOM" id="CLU_031040_10_1_5"/>
<dbReference type="AlphaFoldDB" id="A9DG26"/>
<dbReference type="EMBL" id="ABIA03000005">
    <property type="protein sequence ID" value="EDQ31705.1"/>
    <property type="molecule type" value="Genomic_DNA"/>
</dbReference>
<dbReference type="eggNOG" id="COG0225">
    <property type="taxonomic scope" value="Bacteria"/>
</dbReference>
<evidence type="ECO:0000256" key="3">
    <source>
        <dbReference type="ARBA" id="ARBA00048782"/>
    </source>
</evidence>
<comment type="function">
    <text evidence="4">Has an important function as a repair enzyme for proteins that have been inactivated by oxidation. Catalyzes the reversible oxidation-reduction of methionine sulfoxide in proteins to methionine.</text>
</comment>
<keyword evidence="1 4" id="KW-0560">Oxidoreductase</keyword>
<comment type="catalytic activity">
    <reaction evidence="3 4">
        <text>[thioredoxin]-disulfide + L-methionine + H2O = L-methionine (S)-S-oxide + [thioredoxin]-dithiol</text>
        <dbReference type="Rhea" id="RHEA:19993"/>
        <dbReference type="Rhea" id="RHEA-COMP:10698"/>
        <dbReference type="Rhea" id="RHEA-COMP:10700"/>
        <dbReference type="ChEBI" id="CHEBI:15377"/>
        <dbReference type="ChEBI" id="CHEBI:29950"/>
        <dbReference type="ChEBI" id="CHEBI:50058"/>
        <dbReference type="ChEBI" id="CHEBI:57844"/>
        <dbReference type="ChEBI" id="CHEBI:58772"/>
        <dbReference type="EC" id="1.8.4.11"/>
    </reaction>
</comment>
<dbReference type="Gene3D" id="3.30.1060.10">
    <property type="entry name" value="Peptide methionine sulphoxide reductase MsrA"/>
    <property type="match status" value="1"/>
</dbReference>
<evidence type="ECO:0000313" key="7">
    <source>
        <dbReference type="EMBL" id="EDQ31705.1"/>
    </source>
</evidence>
<dbReference type="SUPFAM" id="SSF55068">
    <property type="entry name" value="Peptide methionine sulfoxide reductase"/>
    <property type="match status" value="1"/>
</dbReference>
<comment type="catalytic activity">
    <reaction evidence="2 4">
        <text>L-methionyl-[protein] + [thioredoxin]-disulfide + H2O = L-methionyl-(S)-S-oxide-[protein] + [thioredoxin]-dithiol</text>
        <dbReference type="Rhea" id="RHEA:14217"/>
        <dbReference type="Rhea" id="RHEA-COMP:10698"/>
        <dbReference type="Rhea" id="RHEA-COMP:10700"/>
        <dbReference type="Rhea" id="RHEA-COMP:12313"/>
        <dbReference type="Rhea" id="RHEA-COMP:12315"/>
        <dbReference type="ChEBI" id="CHEBI:15377"/>
        <dbReference type="ChEBI" id="CHEBI:16044"/>
        <dbReference type="ChEBI" id="CHEBI:29950"/>
        <dbReference type="ChEBI" id="CHEBI:44120"/>
        <dbReference type="ChEBI" id="CHEBI:50058"/>
        <dbReference type="EC" id="1.8.4.11"/>
    </reaction>
</comment>
<evidence type="ECO:0000256" key="1">
    <source>
        <dbReference type="ARBA" id="ARBA00023002"/>
    </source>
</evidence>
<dbReference type="PANTHER" id="PTHR43774">
    <property type="entry name" value="PEPTIDE METHIONINE SULFOXIDE REDUCTASE"/>
    <property type="match status" value="1"/>
</dbReference>
<dbReference type="GO" id="GO:0008113">
    <property type="term" value="F:peptide-methionine (S)-S-oxide reductase activity"/>
    <property type="evidence" value="ECO:0007669"/>
    <property type="project" value="UniProtKB-UniRule"/>
</dbReference>
<comment type="caution">
    <text evidence="7">The sequence shown here is derived from an EMBL/GenBank/DDBJ whole genome shotgun (WGS) entry which is preliminary data.</text>
</comment>
<dbReference type="NCBIfam" id="TIGR00401">
    <property type="entry name" value="msrA"/>
    <property type="match status" value="1"/>
</dbReference>
<evidence type="ECO:0000259" key="6">
    <source>
        <dbReference type="Pfam" id="PF01625"/>
    </source>
</evidence>
<keyword evidence="8" id="KW-1185">Reference proteome</keyword>
<sequence>MRRLLPATIMLALSMLTAGVARAQDDATAAEANTGVAIFAGGCFWCVESDFDHIEGVKETVSGYIGGKNDNPTYETHTRNGDREAVRITYDPSMVSYDALLKTFFRTVDPTDDGGQFCDRGFSYSTAVYTLNDAQGALAEAAKADAAMVLAQPVATEVLPAPTFWPAEEYHQNFHAKNPIRYRYYRNGCGRDKRVKSLWGDQAYSGIDKK</sequence>
<dbReference type="HAMAP" id="MF_01401">
    <property type="entry name" value="MsrA"/>
    <property type="match status" value="1"/>
</dbReference>
<evidence type="ECO:0000313" key="8">
    <source>
        <dbReference type="Proteomes" id="UP000004291"/>
    </source>
</evidence>
<evidence type="ECO:0000256" key="2">
    <source>
        <dbReference type="ARBA" id="ARBA00047806"/>
    </source>
</evidence>
<reference evidence="7 8" key="1">
    <citation type="submission" date="2007-10" db="EMBL/GenBank/DDBJ databases">
        <authorList>
            <person name="Wagner-Dobler I."/>
            <person name="Ferriera S."/>
            <person name="Johnson J."/>
            <person name="Kravitz S."/>
            <person name="Beeson K."/>
            <person name="Sutton G."/>
            <person name="Rogers Y.-H."/>
            <person name="Friedman R."/>
            <person name="Frazier M."/>
            <person name="Venter J.C."/>
        </authorList>
    </citation>
    <scope>NUCLEOTIDE SEQUENCE [LARGE SCALE GENOMIC DNA]</scope>
    <source>
        <strain evidence="7 8">DFL-43</strain>
    </source>
</reference>
<evidence type="ECO:0000256" key="5">
    <source>
        <dbReference type="SAM" id="SignalP"/>
    </source>
</evidence>